<keyword evidence="2" id="KW-0418">Kinase</keyword>
<dbReference type="CDD" id="cd01941">
    <property type="entry name" value="YeiC_kinase_like"/>
    <property type="match status" value="1"/>
</dbReference>
<dbReference type="PANTHER" id="PTHR10584:SF166">
    <property type="entry name" value="RIBOKINASE"/>
    <property type="match status" value="1"/>
</dbReference>
<evidence type="ECO:0000256" key="1">
    <source>
        <dbReference type="ARBA" id="ARBA00022679"/>
    </source>
</evidence>
<dbReference type="GO" id="GO:0016301">
    <property type="term" value="F:kinase activity"/>
    <property type="evidence" value="ECO:0007669"/>
    <property type="project" value="UniProtKB-KW"/>
</dbReference>
<organism evidence="4">
    <name type="scientific">Chelativorans sp. (strain BNC1)</name>
    <dbReference type="NCBI Taxonomy" id="266779"/>
    <lineage>
        <taxon>Bacteria</taxon>
        <taxon>Pseudomonadati</taxon>
        <taxon>Pseudomonadota</taxon>
        <taxon>Alphaproteobacteria</taxon>
        <taxon>Hyphomicrobiales</taxon>
        <taxon>Phyllobacteriaceae</taxon>
        <taxon>Chelativorans</taxon>
    </lineage>
</organism>
<dbReference type="AlphaFoldDB" id="Q11IW5"/>
<reference evidence="4" key="1">
    <citation type="submission" date="2006-06" db="EMBL/GenBank/DDBJ databases">
        <title>Complete sequence of chromosome of Chelativorans sp. BNC1.</title>
        <authorList>
            <consortium name="US DOE Joint Genome Institute"/>
            <person name="Copeland A."/>
            <person name="Lucas S."/>
            <person name="Lapidus A."/>
            <person name="Barry K."/>
            <person name="Detter J.C."/>
            <person name="Glavina del Rio T."/>
            <person name="Hammon N."/>
            <person name="Israni S."/>
            <person name="Dalin E."/>
            <person name="Tice H."/>
            <person name="Pitluck S."/>
            <person name="Chertkov O."/>
            <person name="Brettin T."/>
            <person name="Bruce D."/>
            <person name="Han C."/>
            <person name="Tapia R."/>
            <person name="Gilna P."/>
            <person name="Schmutz J."/>
            <person name="Larimer F."/>
            <person name="Land M."/>
            <person name="Hauser L."/>
            <person name="Kyrpides N."/>
            <person name="Mikhailova N."/>
            <person name="Richardson P."/>
        </authorList>
    </citation>
    <scope>NUCLEOTIDE SEQUENCE</scope>
    <source>
        <strain evidence="4">BNC1</strain>
    </source>
</reference>
<protein>
    <submittedName>
        <fullName evidence="4">PfkB</fullName>
    </submittedName>
</protein>
<evidence type="ECO:0000259" key="3">
    <source>
        <dbReference type="Pfam" id="PF00294"/>
    </source>
</evidence>
<feature type="domain" description="Carbohydrate kinase PfkB" evidence="3">
    <location>
        <begin position="6"/>
        <end position="291"/>
    </location>
</feature>
<name>Q11IW5_CHESB</name>
<evidence type="ECO:0000313" key="4">
    <source>
        <dbReference type="EMBL" id="ABG62660.1"/>
    </source>
</evidence>
<dbReference type="STRING" id="266779.Meso_1264"/>
<dbReference type="KEGG" id="mes:Meso_1264"/>
<dbReference type="eggNOG" id="COG0524">
    <property type="taxonomic scope" value="Bacteria"/>
</dbReference>
<dbReference type="InterPro" id="IPR029056">
    <property type="entry name" value="Ribokinase-like"/>
</dbReference>
<proteinExistence type="predicted"/>
<keyword evidence="1" id="KW-0808">Transferase</keyword>
<dbReference type="HOGENOM" id="CLU_027634_11_0_5"/>
<dbReference type="InterPro" id="IPR002173">
    <property type="entry name" value="Carboh/pur_kinase_PfkB_CS"/>
</dbReference>
<sequence length="313" mass="32352">MAGDRLFAIGGAHIDRRGRVEGPYVPQASNPGTMREEVGGGAFNAARMAMQRGLSVTLMSLRGGDAAGQQVAEAIEESGIEDCSAVFLDRATPSYTAILTEDGDLVAGLADMGLYEIGFAKQLRRRKIRDALDEAGAVLCDANLPVEALRLVAERAAEKPIFAIGISPAKVERLAPILGQLSCLFMNRREACRLAGLPADAFTPQAAEALAARGLKASLISGGGEPLLVMEGGNLYQIAPPAPDRLADVTGAGDALAGAAIAALMRGMPLADAAREGVAAAKLALESETAAPRIDETSFRAALALVPQPRPAG</sequence>
<dbReference type="EMBL" id="CP000390">
    <property type="protein sequence ID" value="ABG62660.1"/>
    <property type="molecule type" value="Genomic_DNA"/>
</dbReference>
<accession>Q11IW5</accession>
<dbReference type="InterPro" id="IPR011611">
    <property type="entry name" value="PfkB_dom"/>
</dbReference>
<evidence type="ECO:0000256" key="2">
    <source>
        <dbReference type="ARBA" id="ARBA00022777"/>
    </source>
</evidence>
<dbReference type="Gene3D" id="3.40.1190.20">
    <property type="match status" value="1"/>
</dbReference>
<dbReference type="PROSITE" id="PS00584">
    <property type="entry name" value="PFKB_KINASES_2"/>
    <property type="match status" value="1"/>
</dbReference>
<dbReference type="PANTHER" id="PTHR10584">
    <property type="entry name" value="SUGAR KINASE"/>
    <property type="match status" value="1"/>
</dbReference>
<gene>
    <name evidence="4" type="ordered locus">Meso_1264</name>
</gene>
<dbReference type="Pfam" id="PF00294">
    <property type="entry name" value="PfkB"/>
    <property type="match status" value="1"/>
</dbReference>
<dbReference type="SUPFAM" id="SSF53613">
    <property type="entry name" value="Ribokinase-like"/>
    <property type="match status" value="1"/>
</dbReference>